<keyword evidence="1" id="KW-0175">Coiled coil</keyword>
<dbReference type="RefSeq" id="XP_013775892.1">
    <property type="nucleotide sequence ID" value="XM_013920438.1"/>
</dbReference>
<reference evidence="3" key="1">
    <citation type="submission" date="2025-08" db="UniProtKB">
        <authorList>
            <consortium name="RefSeq"/>
        </authorList>
    </citation>
    <scope>IDENTIFICATION</scope>
    <source>
        <tissue evidence="3">Muscle</tissue>
    </source>
</reference>
<dbReference type="GeneID" id="106460703"/>
<proteinExistence type="predicted"/>
<accession>A0ABM1B6P3</accession>
<name>A0ABM1B6P3_LIMPO</name>
<evidence type="ECO:0000313" key="2">
    <source>
        <dbReference type="Proteomes" id="UP000694941"/>
    </source>
</evidence>
<keyword evidence="2" id="KW-1185">Reference proteome</keyword>
<organism evidence="2 3">
    <name type="scientific">Limulus polyphemus</name>
    <name type="common">Atlantic horseshoe crab</name>
    <dbReference type="NCBI Taxonomy" id="6850"/>
    <lineage>
        <taxon>Eukaryota</taxon>
        <taxon>Metazoa</taxon>
        <taxon>Ecdysozoa</taxon>
        <taxon>Arthropoda</taxon>
        <taxon>Chelicerata</taxon>
        <taxon>Merostomata</taxon>
        <taxon>Xiphosura</taxon>
        <taxon>Limulidae</taxon>
        <taxon>Limulus</taxon>
    </lineage>
</organism>
<dbReference type="Proteomes" id="UP000694941">
    <property type="component" value="Unplaced"/>
</dbReference>
<feature type="coiled-coil region" evidence="1">
    <location>
        <begin position="66"/>
        <end position="93"/>
    </location>
</feature>
<evidence type="ECO:0000313" key="3">
    <source>
        <dbReference type="RefSeq" id="XP_013775892.1"/>
    </source>
</evidence>
<protein>
    <submittedName>
        <fullName evidence="3">Uncharacterized protein LOC106460703</fullName>
    </submittedName>
</protein>
<gene>
    <name evidence="3" type="primary">LOC106460703</name>
</gene>
<sequence length="156" mass="18460">MTMDEGHQEIICDKPSCQQLREMLDQTKKEEALKFAVLKQKIISTDILIRKYSAKRQECDHQSQRLEDMSKLVDQLRSDCAKYEAELSRTLQEMEPLKKSYSEFEEKRLENEKKLTTIQDKLAASEVLVQQYKLHVQSLEQNSKQQKSFDFLEKQL</sequence>
<evidence type="ECO:0000256" key="1">
    <source>
        <dbReference type="SAM" id="Coils"/>
    </source>
</evidence>